<evidence type="ECO:0000313" key="2">
    <source>
        <dbReference type="EMBL" id="MEJ1155908.1"/>
    </source>
</evidence>
<gene>
    <name evidence="2" type="ORF">WDU96_09915</name>
</gene>
<feature type="compositionally biased region" description="Basic and acidic residues" evidence="1">
    <location>
        <begin position="140"/>
        <end position="174"/>
    </location>
</feature>
<protein>
    <submittedName>
        <fullName evidence="2">Uncharacterized protein</fullName>
    </submittedName>
</protein>
<sequence>METRAKYAAGGIASVAASVGLVVAVAMSNSAALADVRGTAVGSGTVIVAATPRDAAASAPKSQEAVAEAGAPSDIVAAPEIAVTQIAATEIAATEIAVVSDLTPQAAETPSAQAPRVESNGALAALKVKHSSHAASAQKSRSDDRALSEKTIEIVEHIVAKVEDSHSDAAHEQESSEESTAPTSSESDKDRPDHKAQSHVSPDRRD</sequence>
<dbReference type="RefSeq" id="WP_337338316.1">
    <property type="nucleotide sequence ID" value="NZ_JBBDGL010000002.1"/>
</dbReference>
<feature type="compositionally biased region" description="Basic and acidic residues" evidence="1">
    <location>
        <begin position="186"/>
        <end position="206"/>
    </location>
</feature>
<feature type="region of interest" description="Disordered" evidence="1">
    <location>
        <begin position="128"/>
        <end position="206"/>
    </location>
</feature>
<name>A0ABU8LUH2_9MICO</name>
<reference evidence="2 3" key="1">
    <citation type="submission" date="2024-02" db="EMBL/GenBank/DDBJ databases">
        <authorList>
            <person name="Saticioglu I.B."/>
        </authorList>
    </citation>
    <scope>NUCLEOTIDE SEQUENCE [LARGE SCALE GENOMIC DNA]</scope>
    <source>
        <strain evidence="2 3">Mu-86</strain>
    </source>
</reference>
<evidence type="ECO:0000313" key="3">
    <source>
        <dbReference type="Proteomes" id="UP001368654"/>
    </source>
</evidence>
<organism evidence="2 3">
    <name type="scientific">Microbacterium marmarense</name>
    <dbReference type="NCBI Taxonomy" id="3122051"/>
    <lineage>
        <taxon>Bacteria</taxon>
        <taxon>Bacillati</taxon>
        <taxon>Actinomycetota</taxon>
        <taxon>Actinomycetes</taxon>
        <taxon>Micrococcales</taxon>
        <taxon>Microbacteriaceae</taxon>
        <taxon>Microbacterium</taxon>
    </lineage>
</organism>
<proteinExistence type="predicted"/>
<dbReference type="EMBL" id="JBBDGL010000002">
    <property type="protein sequence ID" value="MEJ1155908.1"/>
    <property type="molecule type" value="Genomic_DNA"/>
</dbReference>
<keyword evidence="3" id="KW-1185">Reference proteome</keyword>
<accession>A0ABU8LUH2</accession>
<evidence type="ECO:0000256" key="1">
    <source>
        <dbReference type="SAM" id="MobiDB-lite"/>
    </source>
</evidence>
<dbReference type="Proteomes" id="UP001368654">
    <property type="component" value="Unassembled WGS sequence"/>
</dbReference>
<comment type="caution">
    <text evidence="2">The sequence shown here is derived from an EMBL/GenBank/DDBJ whole genome shotgun (WGS) entry which is preliminary data.</text>
</comment>